<dbReference type="EMBL" id="MU006333">
    <property type="protein sequence ID" value="KAF2846588.1"/>
    <property type="molecule type" value="Genomic_DNA"/>
</dbReference>
<evidence type="ECO:0000313" key="3">
    <source>
        <dbReference type="Proteomes" id="UP000799423"/>
    </source>
</evidence>
<dbReference type="Proteomes" id="UP000799423">
    <property type="component" value="Unassembled WGS sequence"/>
</dbReference>
<gene>
    <name evidence="2" type="ORF">T440DRAFT_482393</name>
</gene>
<evidence type="ECO:0000256" key="1">
    <source>
        <dbReference type="SAM" id="MobiDB-lite"/>
    </source>
</evidence>
<accession>A0A6A7AWT5</accession>
<feature type="compositionally biased region" description="Low complexity" evidence="1">
    <location>
        <begin position="31"/>
        <end position="42"/>
    </location>
</feature>
<protein>
    <submittedName>
        <fullName evidence="2">Uncharacterized protein</fullName>
    </submittedName>
</protein>
<feature type="compositionally biased region" description="Basic and acidic residues" evidence="1">
    <location>
        <begin position="19"/>
        <end position="29"/>
    </location>
</feature>
<evidence type="ECO:0000313" key="2">
    <source>
        <dbReference type="EMBL" id="KAF2846588.1"/>
    </source>
</evidence>
<keyword evidence="3" id="KW-1185">Reference proteome</keyword>
<organism evidence="2 3">
    <name type="scientific">Plenodomus tracheiphilus IPT5</name>
    <dbReference type="NCBI Taxonomy" id="1408161"/>
    <lineage>
        <taxon>Eukaryota</taxon>
        <taxon>Fungi</taxon>
        <taxon>Dikarya</taxon>
        <taxon>Ascomycota</taxon>
        <taxon>Pezizomycotina</taxon>
        <taxon>Dothideomycetes</taxon>
        <taxon>Pleosporomycetidae</taxon>
        <taxon>Pleosporales</taxon>
        <taxon>Pleosporineae</taxon>
        <taxon>Leptosphaeriaceae</taxon>
        <taxon>Plenodomus</taxon>
    </lineage>
</organism>
<feature type="region of interest" description="Disordered" evidence="1">
    <location>
        <begin position="1"/>
        <end position="42"/>
    </location>
</feature>
<dbReference type="AlphaFoldDB" id="A0A6A7AWT5"/>
<sequence>MAMPQNTVGVPSPVAAEFNVKEKSDEDNPRASSDTASTDSSLLQIEGPIINHDLFQKSRGPVISPLNGLIMQQYGPRVRFSTSVHGVPDAVYWSSKQDDTIIPLAILRFTDSSHMDVRAERMAMLNTTKINMQISVSKHEPRKHFTDATTPPSKGLFDSEGNEYLHKCVFMGDHNESVIYNIRSSETITGVFPSPLPGILDEDLIPESAVWYFREPNREIKMVAIIQHGEVGAIEPKDWGMKTDGTPADGSEILVRSAPAMREAMLDIGAKCKCDYVALFDYRCMVLVTRDEDGDSDVMTISVGDAIRLRCLKWLLDACQASIVRDRDVTTMELLENGSSR</sequence>
<name>A0A6A7AWT5_9PLEO</name>
<proteinExistence type="predicted"/>
<reference evidence="2" key="1">
    <citation type="submission" date="2020-01" db="EMBL/GenBank/DDBJ databases">
        <authorList>
            <consortium name="DOE Joint Genome Institute"/>
            <person name="Haridas S."/>
            <person name="Albert R."/>
            <person name="Binder M."/>
            <person name="Bloem J."/>
            <person name="Labutti K."/>
            <person name="Salamov A."/>
            <person name="Andreopoulos B."/>
            <person name="Baker S.E."/>
            <person name="Barry K."/>
            <person name="Bills G."/>
            <person name="Bluhm B.H."/>
            <person name="Cannon C."/>
            <person name="Castanera R."/>
            <person name="Culley D.E."/>
            <person name="Daum C."/>
            <person name="Ezra D."/>
            <person name="Gonzalez J.B."/>
            <person name="Henrissat B."/>
            <person name="Kuo A."/>
            <person name="Liang C."/>
            <person name="Lipzen A."/>
            <person name="Lutzoni F."/>
            <person name="Magnuson J."/>
            <person name="Mondo S."/>
            <person name="Nolan M."/>
            <person name="Ohm R."/>
            <person name="Pangilinan J."/>
            <person name="Park H.-J."/>
            <person name="Ramirez L."/>
            <person name="Alfaro M."/>
            <person name="Sun H."/>
            <person name="Tritt A."/>
            <person name="Yoshinaga Y."/>
            <person name="Zwiers L.-H."/>
            <person name="Turgeon B.G."/>
            <person name="Goodwin S.B."/>
            <person name="Spatafora J.W."/>
            <person name="Crous P.W."/>
            <person name="Grigoriev I.V."/>
        </authorList>
    </citation>
    <scope>NUCLEOTIDE SEQUENCE</scope>
    <source>
        <strain evidence="2">IPT5</strain>
    </source>
</reference>